<dbReference type="EMBL" id="JAACJM010000170">
    <property type="protein sequence ID" value="KAF5340894.1"/>
    <property type="molecule type" value="Genomic_DNA"/>
</dbReference>
<evidence type="ECO:0008006" key="4">
    <source>
        <dbReference type="Google" id="ProtNLM"/>
    </source>
</evidence>
<dbReference type="OrthoDB" id="3365698at2759"/>
<organism evidence="2 3">
    <name type="scientific">Tetrapyrgos nigripes</name>
    <dbReference type="NCBI Taxonomy" id="182062"/>
    <lineage>
        <taxon>Eukaryota</taxon>
        <taxon>Fungi</taxon>
        <taxon>Dikarya</taxon>
        <taxon>Basidiomycota</taxon>
        <taxon>Agaricomycotina</taxon>
        <taxon>Agaricomycetes</taxon>
        <taxon>Agaricomycetidae</taxon>
        <taxon>Agaricales</taxon>
        <taxon>Marasmiineae</taxon>
        <taxon>Marasmiaceae</taxon>
        <taxon>Tetrapyrgos</taxon>
    </lineage>
</organism>
<dbReference type="Proteomes" id="UP000559256">
    <property type="component" value="Unassembled WGS sequence"/>
</dbReference>
<feature type="coiled-coil region" evidence="1">
    <location>
        <begin position="21"/>
        <end position="94"/>
    </location>
</feature>
<reference evidence="2 3" key="1">
    <citation type="journal article" date="2020" name="ISME J.">
        <title>Uncovering the hidden diversity of litter-decomposition mechanisms in mushroom-forming fungi.</title>
        <authorList>
            <person name="Floudas D."/>
            <person name="Bentzer J."/>
            <person name="Ahren D."/>
            <person name="Johansson T."/>
            <person name="Persson P."/>
            <person name="Tunlid A."/>
        </authorList>
    </citation>
    <scope>NUCLEOTIDE SEQUENCE [LARGE SCALE GENOMIC DNA]</scope>
    <source>
        <strain evidence="2 3">CBS 291.85</strain>
    </source>
</reference>
<evidence type="ECO:0000256" key="1">
    <source>
        <dbReference type="SAM" id="Coils"/>
    </source>
</evidence>
<dbReference type="AlphaFoldDB" id="A0A8H5CFR8"/>
<evidence type="ECO:0000313" key="3">
    <source>
        <dbReference type="Proteomes" id="UP000559256"/>
    </source>
</evidence>
<dbReference type="InterPro" id="IPR032675">
    <property type="entry name" value="LRR_dom_sf"/>
</dbReference>
<comment type="caution">
    <text evidence="2">The sequence shown here is derived from an EMBL/GenBank/DDBJ whole genome shotgun (WGS) entry which is preliminary data.</text>
</comment>
<name>A0A8H5CFR8_9AGAR</name>
<gene>
    <name evidence="2" type="ORF">D9758_012192</name>
</gene>
<evidence type="ECO:0000313" key="2">
    <source>
        <dbReference type="EMBL" id="KAF5340894.1"/>
    </source>
</evidence>
<dbReference type="Gene3D" id="3.80.10.10">
    <property type="entry name" value="Ribonuclease Inhibitor"/>
    <property type="match status" value="1"/>
</dbReference>
<keyword evidence="3" id="KW-1185">Reference proteome</keyword>
<accession>A0A8H5CFR8</accession>
<dbReference type="SUPFAM" id="SSF52047">
    <property type="entry name" value="RNI-like"/>
    <property type="match status" value="1"/>
</dbReference>
<sequence length="633" mass="71816">MNFPAALSLAGIDAFLTDEQNREVRNALLREEQMIASLDAEIAEAYAALEKLKRQRNKTQNFLHLNAAPSESELADIRTAITQREMRLAELEEEIGQVKLGVDALVGQQSDADQLSSDNSDAITVQSSLAQVDTEIQIHKAHLNHLMRERDEVLSDLDAQRAMLSPLSRLPLEILSTIFINCLPEEEYLNPHPKDAPLLLLQVSRGWRDLALSMSSLWSSISVRAGEDRCCPRKKLIETWLQRSGSRPLHFEIVENIAYDSTRELGVESFTTSADVLALFLPDFDRWKSVSLEYKDWRLGDIGFKNIPVDHGPLLLERLYLNRDYWQASVHPAVGGLFSGPRLRSVAWDGILNGYPNPAEIMPLHQLHELDLSIILPSQQFFSVLAQIPNIVTFRLSVSLGSKEDDWPELAKTPLTFSHLKSLRLLTNVMDERILDAIIAPSLEEFKVARPTVAWNGFTPERCWSHDHFKVFWQKSSKFSLKTLDFTDMDILPAELLELLQLFSSTLESLVLANDHVQDKCVDDAVLKALTPTPNSTMLCPHLEFIKFWDCTASMDGLAAELLEKRWEGGDDIAQLRMVLAYFGDEEKNSDNIRRLELAHQRKRGLTLLRPKKYETWTVSRAENVEENIVSTT</sequence>
<proteinExistence type="predicted"/>
<protein>
    <recommendedName>
        <fullName evidence="4">F-box domain-containing protein</fullName>
    </recommendedName>
</protein>
<keyword evidence="1" id="KW-0175">Coiled coil</keyword>